<name>A0A9D2D909_9FIRM</name>
<dbReference type="Gene3D" id="1.20.1530.20">
    <property type="match status" value="1"/>
</dbReference>
<feature type="transmembrane region" description="Helical" evidence="8">
    <location>
        <begin position="99"/>
        <end position="119"/>
    </location>
</feature>
<accession>A0A9D2D909</accession>
<evidence type="ECO:0000256" key="2">
    <source>
        <dbReference type="ARBA" id="ARBA00010145"/>
    </source>
</evidence>
<keyword evidence="7 8" id="KW-0472">Membrane</keyword>
<feature type="transmembrane region" description="Helical" evidence="8">
    <location>
        <begin position="125"/>
        <end position="146"/>
    </location>
</feature>
<dbReference type="AlphaFoldDB" id="A0A9D2D909"/>
<dbReference type="GO" id="GO:0005886">
    <property type="term" value="C:plasma membrane"/>
    <property type="evidence" value="ECO:0007669"/>
    <property type="project" value="UniProtKB-SubCell"/>
</dbReference>
<feature type="transmembrane region" description="Helical" evidence="8">
    <location>
        <begin position="249"/>
        <end position="270"/>
    </location>
</feature>
<evidence type="ECO:0000256" key="8">
    <source>
        <dbReference type="SAM" id="Phobius"/>
    </source>
</evidence>
<reference evidence="9" key="1">
    <citation type="journal article" date="2021" name="PeerJ">
        <title>Extensive microbial diversity within the chicken gut microbiome revealed by metagenomics and culture.</title>
        <authorList>
            <person name="Gilroy R."/>
            <person name="Ravi A."/>
            <person name="Getino M."/>
            <person name="Pursley I."/>
            <person name="Horton D.L."/>
            <person name="Alikhan N.F."/>
            <person name="Baker D."/>
            <person name="Gharbi K."/>
            <person name="Hall N."/>
            <person name="Watson M."/>
            <person name="Adriaenssens E.M."/>
            <person name="Foster-Nyarko E."/>
            <person name="Jarju S."/>
            <person name="Secka A."/>
            <person name="Antonio M."/>
            <person name="Oren A."/>
            <person name="Chaudhuri R.R."/>
            <person name="La Ragione R."/>
            <person name="Hildebrand F."/>
            <person name="Pallen M.J."/>
        </authorList>
    </citation>
    <scope>NUCLEOTIDE SEQUENCE</scope>
    <source>
        <strain evidence="9">ChiGjej1B1-13045</strain>
    </source>
</reference>
<evidence type="ECO:0000256" key="1">
    <source>
        <dbReference type="ARBA" id="ARBA00004651"/>
    </source>
</evidence>
<evidence type="ECO:0000256" key="7">
    <source>
        <dbReference type="ARBA" id="ARBA00023136"/>
    </source>
</evidence>
<feature type="transmembrane region" description="Helical" evidence="8">
    <location>
        <begin position="6"/>
        <end position="23"/>
    </location>
</feature>
<comment type="subcellular location">
    <subcellularLocation>
        <location evidence="1">Cell membrane</location>
        <topology evidence="1">Multi-pass membrane protein</topology>
    </subcellularLocation>
</comment>
<evidence type="ECO:0000256" key="6">
    <source>
        <dbReference type="ARBA" id="ARBA00022989"/>
    </source>
</evidence>
<dbReference type="InterPro" id="IPR004776">
    <property type="entry name" value="Mem_transp_PIN-like"/>
</dbReference>
<proteinExistence type="inferred from homology"/>
<comment type="caution">
    <text evidence="9">The sequence shown here is derived from an EMBL/GenBank/DDBJ whole genome shotgun (WGS) entry which is preliminary data.</text>
</comment>
<feature type="transmembrane region" description="Helical" evidence="8">
    <location>
        <begin position="282"/>
        <end position="301"/>
    </location>
</feature>
<dbReference type="Proteomes" id="UP000824017">
    <property type="component" value="Unassembled WGS sequence"/>
</dbReference>
<keyword evidence="6 8" id="KW-1133">Transmembrane helix</keyword>
<gene>
    <name evidence="9" type="ORF">H9817_01815</name>
</gene>
<dbReference type="PANTHER" id="PTHR36838">
    <property type="entry name" value="AUXIN EFFLUX CARRIER FAMILY PROTEIN"/>
    <property type="match status" value="1"/>
</dbReference>
<dbReference type="Pfam" id="PF03547">
    <property type="entry name" value="Mem_trans"/>
    <property type="match status" value="2"/>
</dbReference>
<organism evidence="9 10">
    <name type="scientific">Candidatus Mediterraneibacter stercorigallinarum</name>
    <dbReference type="NCBI Taxonomy" id="2838686"/>
    <lineage>
        <taxon>Bacteria</taxon>
        <taxon>Bacillati</taxon>
        <taxon>Bacillota</taxon>
        <taxon>Clostridia</taxon>
        <taxon>Lachnospirales</taxon>
        <taxon>Lachnospiraceae</taxon>
        <taxon>Mediterraneibacter</taxon>
    </lineage>
</organism>
<feature type="transmembrane region" description="Helical" evidence="8">
    <location>
        <begin position="190"/>
        <end position="209"/>
    </location>
</feature>
<dbReference type="InterPro" id="IPR038770">
    <property type="entry name" value="Na+/solute_symporter_sf"/>
</dbReference>
<comment type="similarity">
    <text evidence="2">Belongs to the auxin efflux carrier (TC 2.A.69) family.</text>
</comment>
<keyword evidence="5 8" id="KW-0812">Transmembrane</keyword>
<evidence type="ECO:0000256" key="4">
    <source>
        <dbReference type="ARBA" id="ARBA00022475"/>
    </source>
</evidence>
<dbReference type="PANTHER" id="PTHR36838:SF1">
    <property type="entry name" value="SLR1864 PROTEIN"/>
    <property type="match status" value="1"/>
</dbReference>
<evidence type="ECO:0000256" key="5">
    <source>
        <dbReference type="ARBA" id="ARBA00022692"/>
    </source>
</evidence>
<feature type="transmembrane region" description="Helical" evidence="8">
    <location>
        <begin position="35"/>
        <end position="53"/>
    </location>
</feature>
<feature type="transmembrane region" description="Helical" evidence="8">
    <location>
        <begin position="65"/>
        <end position="87"/>
    </location>
</feature>
<keyword evidence="3" id="KW-0813">Transport</keyword>
<keyword evidence="4" id="KW-1003">Cell membrane</keyword>
<dbReference type="GO" id="GO:0055085">
    <property type="term" value="P:transmembrane transport"/>
    <property type="evidence" value="ECO:0007669"/>
    <property type="project" value="InterPro"/>
</dbReference>
<evidence type="ECO:0000256" key="3">
    <source>
        <dbReference type="ARBA" id="ARBA00022448"/>
    </source>
</evidence>
<evidence type="ECO:0000313" key="9">
    <source>
        <dbReference type="EMBL" id="HIZ12652.1"/>
    </source>
</evidence>
<evidence type="ECO:0000313" key="10">
    <source>
        <dbReference type="Proteomes" id="UP000824017"/>
    </source>
</evidence>
<reference evidence="9" key="2">
    <citation type="submission" date="2021-04" db="EMBL/GenBank/DDBJ databases">
        <authorList>
            <person name="Gilroy R."/>
        </authorList>
    </citation>
    <scope>NUCLEOTIDE SEQUENCE</scope>
    <source>
        <strain evidence="9">ChiGjej1B1-13045</strain>
    </source>
</reference>
<feature type="transmembrane region" description="Helical" evidence="8">
    <location>
        <begin position="158"/>
        <end position="178"/>
    </location>
</feature>
<protein>
    <submittedName>
        <fullName evidence="9">AEC family transporter</fullName>
    </submittedName>
</protein>
<sequence>MFILIFEQLVKMFFIMLLAFVCYKIRLVSQEGNRAMSNLLLMVVNPCLILTTYQTEYDPELVRGLLLAFAAAAVSHVIGITAATLLIRPSGSENHSVERYNAIYSNCGFIGIPLIGSVLGDTGVFYLTAYLVVFNLFTWTHGVGLMEKKFSLQNMKQGILSPMFISTAAAVILFFIQFKIPDVLLDSMNYVADMNTPLAMMVAGFSVAQADLGKMLRNIRLYFVSAVKLLLIPLVTVLALALMHLPQTVSLAMVIAAACPAAATGTMLAIRYKQNYTYSSEIFAMSTVLSMVTIPVVVMLAEYVL</sequence>
<dbReference type="EMBL" id="DXCD01000048">
    <property type="protein sequence ID" value="HIZ12652.1"/>
    <property type="molecule type" value="Genomic_DNA"/>
</dbReference>
<feature type="transmembrane region" description="Helical" evidence="8">
    <location>
        <begin position="221"/>
        <end position="243"/>
    </location>
</feature>